<dbReference type="GO" id="GO:0006260">
    <property type="term" value="P:DNA replication"/>
    <property type="evidence" value="ECO:0007669"/>
    <property type="project" value="UniProtKB-KW"/>
</dbReference>
<keyword evidence="6" id="KW-0239">DNA-directed DNA polymerase</keyword>
<dbReference type="GO" id="GO:0003677">
    <property type="term" value="F:DNA binding"/>
    <property type="evidence" value="ECO:0007669"/>
    <property type="project" value="UniProtKB-KW"/>
</dbReference>
<dbReference type="InterPro" id="IPR004868">
    <property type="entry name" value="DNA-dir_DNA_pol_B_mt/vir"/>
</dbReference>
<dbReference type="InterPro" id="IPR043502">
    <property type="entry name" value="DNA/RNA_pol_sf"/>
</dbReference>
<feature type="domain" description="DNA-directed DNA polymerase family B mitochondria/virus" evidence="9">
    <location>
        <begin position="579"/>
        <end position="772"/>
    </location>
</feature>
<evidence type="ECO:0000256" key="1">
    <source>
        <dbReference type="ARBA" id="ARBA00005755"/>
    </source>
</evidence>
<dbReference type="InterPro" id="IPR036397">
    <property type="entry name" value="RNaseH_sf"/>
</dbReference>
<gene>
    <name evidence="10" type="ORF">MENT_LOCUS51670</name>
</gene>
<proteinExistence type="inferred from homology"/>
<keyword evidence="7" id="KW-0238">DNA-binding</keyword>
<dbReference type="InterPro" id="IPR023211">
    <property type="entry name" value="DNA_pol_palm_dom_sf"/>
</dbReference>
<evidence type="ECO:0000259" key="9">
    <source>
        <dbReference type="Pfam" id="PF03175"/>
    </source>
</evidence>
<dbReference type="Proteomes" id="UP000580250">
    <property type="component" value="Unassembled WGS sequence"/>
</dbReference>
<dbReference type="Gene3D" id="3.90.1600.10">
    <property type="entry name" value="Palm domain of DNA polymerase"/>
    <property type="match status" value="1"/>
</dbReference>
<dbReference type="EMBL" id="CAJEWN010001552">
    <property type="protein sequence ID" value="CAD2198358.1"/>
    <property type="molecule type" value="Genomic_DNA"/>
</dbReference>
<keyword evidence="5" id="KW-0235">DNA replication</keyword>
<evidence type="ECO:0000256" key="2">
    <source>
        <dbReference type="ARBA" id="ARBA00012417"/>
    </source>
</evidence>
<keyword evidence="4" id="KW-0548">Nucleotidyltransferase</keyword>
<accession>A0A6V7XGF8</accession>
<keyword evidence="3" id="KW-0808">Transferase</keyword>
<dbReference type="Gene3D" id="3.30.420.10">
    <property type="entry name" value="Ribonuclease H-like superfamily/Ribonuclease H"/>
    <property type="match status" value="1"/>
</dbReference>
<dbReference type="GO" id="GO:0042575">
    <property type="term" value="C:DNA polymerase complex"/>
    <property type="evidence" value="ECO:0007669"/>
    <property type="project" value="UniProtKB-ARBA"/>
</dbReference>
<dbReference type="Gene3D" id="3.40.960.10">
    <property type="entry name" value="VSR Endonuclease"/>
    <property type="match status" value="1"/>
</dbReference>
<evidence type="ECO:0000256" key="7">
    <source>
        <dbReference type="ARBA" id="ARBA00023125"/>
    </source>
</evidence>
<evidence type="ECO:0000256" key="6">
    <source>
        <dbReference type="ARBA" id="ARBA00022932"/>
    </source>
</evidence>
<evidence type="ECO:0000256" key="4">
    <source>
        <dbReference type="ARBA" id="ARBA00022695"/>
    </source>
</evidence>
<comment type="caution">
    <text evidence="10">The sequence shown here is derived from an EMBL/GenBank/DDBJ whole genome shotgun (WGS) entry which is preliminary data.</text>
</comment>
<comment type="similarity">
    <text evidence="1">Belongs to the DNA polymerase type-B family.</text>
</comment>
<comment type="catalytic activity">
    <reaction evidence="8">
        <text>DNA(n) + a 2'-deoxyribonucleoside 5'-triphosphate = DNA(n+1) + diphosphate</text>
        <dbReference type="Rhea" id="RHEA:22508"/>
        <dbReference type="Rhea" id="RHEA-COMP:17339"/>
        <dbReference type="Rhea" id="RHEA-COMP:17340"/>
        <dbReference type="ChEBI" id="CHEBI:33019"/>
        <dbReference type="ChEBI" id="CHEBI:61560"/>
        <dbReference type="ChEBI" id="CHEBI:173112"/>
        <dbReference type="EC" id="2.7.7.7"/>
    </reaction>
</comment>
<evidence type="ECO:0000313" key="10">
    <source>
        <dbReference type="EMBL" id="CAD2198358.1"/>
    </source>
</evidence>
<sequence length="1390" mass="161026">MSSSRSSSPKTKRSKYSNKFYIENILNPFFPNSQEIPQFSPNFGITQHGTGIPNPEKYVEQLENISLHNPKFQLFKKRIKFQIKDLPADPEGLLAGIFQYCIDEAVDQSDHEGVNPLKLGCIISSELLDPDVWIPVREMNDNTVDAILNRFLQVGQSKKQQDITLWGKPFTVTLTTVDRSALPEKRKITGGSSRNRKLAPVHHRIDSQCLIKVNNSSNYCLFYALQASLMDKIKKWPRWKYFDYIHNRKGQKGELQKNTEILMRKVGAPTRLKEYDAEIWVPKIVEYWNNFLFTGQFIFKVYIFGSSGHYKPLFKFGPEEFNIPIVLYYNNKHFDGVQKIGGLFGQPYCLSCEKIYNRSQNHSIKCRSRCSKCSQVGIGFPCKSKDNYNKKCIGCNKIFDNYNCYNHHLISRFCNNSKQCDKCGEIWNVYDNKRNGRSGHICLEKYCGRCGDFHDPKRGCFIRILNPKRQLPYRLISFDLETTQYKKVNSVSPDKRIHEPNFIAAKVACPDCIINGEWRKSLKKYNCKVCGQNRLITFSQQPFNKTRVDKQVIDKDPLKAFVHWLLYKLPKDYDTVAYSHFGGRFDMVIVASQLYSEGINPQVLMKGNKLYEMKIMKRPNYNSNIIFRDSFNLMPMALAALVPTFGLDIDDKPFFPHLANRPENYGKKIYLSKEDYMASGMMPTKRKEFDAWFEKNKENPFLLDEALASYCTNDVEILMCALVAFRNEFFETTKRSNHEGIDVLKECMTIASACMKHYRTNHLKEKHLSIVPERGYENVDNQSLLALKFLKWYSEKNNIKIQTAHSVGGEKKVGNFKLDGWVEERNLGIEVNGCAWHGCPKKSCYPDDNMMLPNGMTAGKRRLKDYERKKFILEQGIDLKIFWECEIREMLENDRDMKEKFNNYLDEGPLEIRACFFGGRTGPLKLIHEARPGEKISYFDVTSLYPFTNFNTNYPIGHPIVHTLNEEVHWTCAADNPYKLALLKVFVIPPKKIDIPVLPAKFDEERLLFPLCAECSKLNPKGNIIENYSCTHTERQRGWVSSCTSIELNAALEEGYKVKKVYRVLEYTKSDNELFRPYMREFLAQKIHATGFDDKIKGNAIEEEKFVKECWEKFGMKIEREKMIPNKGKRAIAKLAVNNLWGRFSLRNQGLTQTYITDDPSELADFLDNRSIEMVSIDELTKEAIMLRYLKKKEWIEEHECSNVVISLWTTSAARLHLLRLMQKVARTPDCTLLYTDTDSLIFSHPEDNNPLELGPHLGDLTDEYPNHEILEYCSGGAKQYGLKLKRKFVHNEEPEYVLKVRGITLNYDVINNQGLRYQTFKNSILQYVQTCNPISIPLIYPNFLRPSVKKGCVISQPLTKIYKPFVGKGIIRPSDFSVLDFGFVKSLSL</sequence>
<dbReference type="PANTHER" id="PTHR33568">
    <property type="entry name" value="DNA POLYMERASE"/>
    <property type="match status" value="1"/>
</dbReference>
<dbReference type="SUPFAM" id="SSF56672">
    <property type="entry name" value="DNA/RNA polymerases"/>
    <property type="match status" value="1"/>
</dbReference>
<organism evidence="10 11">
    <name type="scientific">Meloidogyne enterolobii</name>
    <name type="common">Root-knot nematode worm</name>
    <name type="synonym">Meloidogyne mayaguensis</name>
    <dbReference type="NCBI Taxonomy" id="390850"/>
    <lineage>
        <taxon>Eukaryota</taxon>
        <taxon>Metazoa</taxon>
        <taxon>Ecdysozoa</taxon>
        <taxon>Nematoda</taxon>
        <taxon>Chromadorea</taxon>
        <taxon>Rhabditida</taxon>
        <taxon>Tylenchina</taxon>
        <taxon>Tylenchomorpha</taxon>
        <taxon>Tylenchoidea</taxon>
        <taxon>Meloidogynidae</taxon>
        <taxon>Meloidogyninae</taxon>
        <taxon>Meloidogyne</taxon>
    </lineage>
</organism>
<dbReference type="InterPro" id="IPR012337">
    <property type="entry name" value="RNaseH-like_sf"/>
</dbReference>
<evidence type="ECO:0000256" key="5">
    <source>
        <dbReference type="ARBA" id="ARBA00022705"/>
    </source>
</evidence>
<dbReference type="Pfam" id="PF03175">
    <property type="entry name" value="DNA_pol_B_2"/>
    <property type="match status" value="2"/>
</dbReference>
<protein>
    <recommendedName>
        <fullName evidence="2">DNA-directed DNA polymerase</fullName>
        <ecNumber evidence="2">2.7.7.7</ecNumber>
    </recommendedName>
</protein>
<dbReference type="GO" id="GO:0003887">
    <property type="term" value="F:DNA-directed DNA polymerase activity"/>
    <property type="evidence" value="ECO:0007669"/>
    <property type="project" value="UniProtKB-KW"/>
</dbReference>
<reference evidence="10 11" key="1">
    <citation type="submission" date="2020-08" db="EMBL/GenBank/DDBJ databases">
        <authorList>
            <person name="Koutsovoulos G."/>
            <person name="Danchin GJ E."/>
        </authorList>
    </citation>
    <scope>NUCLEOTIDE SEQUENCE [LARGE SCALE GENOMIC DNA]</scope>
</reference>
<dbReference type="EC" id="2.7.7.7" evidence="2"/>
<evidence type="ECO:0000256" key="3">
    <source>
        <dbReference type="ARBA" id="ARBA00022679"/>
    </source>
</evidence>
<evidence type="ECO:0000313" key="11">
    <source>
        <dbReference type="Proteomes" id="UP000580250"/>
    </source>
</evidence>
<dbReference type="SUPFAM" id="SSF53098">
    <property type="entry name" value="Ribonuclease H-like"/>
    <property type="match status" value="1"/>
</dbReference>
<feature type="domain" description="DNA-directed DNA polymerase family B mitochondria/virus" evidence="9">
    <location>
        <begin position="911"/>
        <end position="1096"/>
    </location>
</feature>
<dbReference type="OrthoDB" id="1706475at2759"/>
<dbReference type="PANTHER" id="PTHR33568:SF3">
    <property type="entry name" value="DNA-DIRECTED DNA POLYMERASE"/>
    <property type="match status" value="1"/>
</dbReference>
<evidence type="ECO:0000256" key="8">
    <source>
        <dbReference type="ARBA" id="ARBA00049244"/>
    </source>
</evidence>
<dbReference type="GO" id="GO:0000166">
    <property type="term" value="F:nucleotide binding"/>
    <property type="evidence" value="ECO:0007669"/>
    <property type="project" value="InterPro"/>
</dbReference>
<name>A0A6V7XGF8_MELEN</name>